<proteinExistence type="predicted"/>
<dbReference type="Pfam" id="PF08548">
    <property type="entry name" value="Peptidase_M10_C"/>
    <property type="match status" value="1"/>
</dbReference>
<evidence type="ECO:0000256" key="1">
    <source>
        <dbReference type="ARBA" id="ARBA00004613"/>
    </source>
</evidence>
<evidence type="ECO:0000256" key="2">
    <source>
        <dbReference type="ARBA" id="ARBA00022525"/>
    </source>
</evidence>
<dbReference type="Proteomes" id="UP001593940">
    <property type="component" value="Unassembled WGS sequence"/>
</dbReference>
<evidence type="ECO:0000259" key="4">
    <source>
        <dbReference type="Pfam" id="PF08548"/>
    </source>
</evidence>
<comment type="subcellular location">
    <subcellularLocation>
        <location evidence="1">Secreted</location>
    </subcellularLocation>
</comment>
<accession>A0ABV6Y631</accession>
<feature type="domain" description="Peptidase M10 serralysin C-terminal" evidence="4">
    <location>
        <begin position="2"/>
        <end position="102"/>
    </location>
</feature>
<evidence type="ECO:0000256" key="3">
    <source>
        <dbReference type="ARBA" id="ARBA00022737"/>
    </source>
</evidence>
<dbReference type="InterPro" id="IPR011049">
    <property type="entry name" value="Serralysin-like_metalloprot_C"/>
</dbReference>
<dbReference type="InterPro" id="IPR013858">
    <property type="entry name" value="Peptidase_M10B_C"/>
</dbReference>
<dbReference type="RefSeq" id="WP_377029497.1">
    <property type="nucleotide sequence ID" value="NZ_JBHOMY010000022.1"/>
</dbReference>
<dbReference type="SUPFAM" id="SSF51120">
    <property type="entry name" value="beta-Roll"/>
    <property type="match status" value="1"/>
</dbReference>
<keyword evidence="3" id="KW-0677">Repeat</keyword>
<reference evidence="5 6" key="1">
    <citation type="submission" date="2024-09" db="EMBL/GenBank/DDBJ databases">
        <title>Nodulacao em especies de Leguminosae Basais da Amazonia e Caracterizacao dos Rizobios e Bacterias Associadas aos Nodulos.</title>
        <authorList>
            <person name="Jambeiro I.C.A."/>
            <person name="Lopes I.S."/>
            <person name="Aguiar E.R.G.R."/>
            <person name="Santos A.F.J."/>
            <person name="Dos Santos J.M.F."/>
            <person name="Gross E."/>
        </authorList>
    </citation>
    <scope>NUCLEOTIDE SEQUENCE [LARGE SCALE GENOMIC DNA]</scope>
    <source>
        <strain evidence="5 6">BRUESC1165</strain>
    </source>
</reference>
<evidence type="ECO:0000313" key="5">
    <source>
        <dbReference type="EMBL" id="MFC1456732.1"/>
    </source>
</evidence>
<comment type="caution">
    <text evidence="5">The sequence shown here is derived from an EMBL/GenBank/DDBJ whole genome shotgun (WGS) entry which is preliminary data.</text>
</comment>
<organism evidence="5 6">
    <name type="scientific">Microvirga arabica</name>
    <dbReference type="NCBI Taxonomy" id="1128671"/>
    <lineage>
        <taxon>Bacteria</taxon>
        <taxon>Pseudomonadati</taxon>
        <taxon>Pseudomonadota</taxon>
        <taxon>Alphaproteobacteria</taxon>
        <taxon>Hyphomicrobiales</taxon>
        <taxon>Methylobacteriaceae</taxon>
        <taxon>Microvirga</taxon>
    </lineage>
</organism>
<sequence>MFGGLGNDKLYGGLSKDTFVFNTATNKRTNVDKIYDFKSKDDSIWLDNAIFTKLGRGTDAGVKFKSKMFKEGTKATDRDDRIVYDKKSGSLYYDQDGSGSKAQVKIATLTNKTKLYYHDFFVI</sequence>
<evidence type="ECO:0000313" key="6">
    <source>
        <dbReference type="Proteomes" id="UP001593940"/>
    </source>
</evidence>
<protein>
    <submittedName>
        <fullName evidence="5">M10 family metallopeptidase C-terminal domain-containing protein</fullName>
    </submittedName>
</protein>
<dbReference type="Gene3D" id="2.150.10.10">
    <property type="entry name" value="Serralysin-like metalloprotease, C-terminal"/>
    <property type="match status" value="1"/>
</dbReference>
<name>A0ABV6Y631_9HYPH</name>
<dbReference type="EMBL" id="JBHOMY010000022">
    <property type="protein sequence ID" value="MFC1456732.1"/>
    <property type="molecule type" value="Genomic_DNA"/>
</dbReference>
<keyword evidence="6" id="KW-1185">Reference proteome</keyword>
<gene>
    <name evidence="5" type="ORF">ACETIH_08400</name>
</gene>
<keyword evidence="2" id="KW-0964">Secreted</keyword>